<reference evidence="1 2" key="1">
    <citation type="submission" date="2023-01" db="EMBL/GenBank/DDBJ databases">
        <title>Analysis of 21 Apiospora genomes using comparative genomics revels a genus with tremendous synthesis potential of carbohydrate active enzymes and secondary metabolites.</title>
        <authorList>
            <person name="Sorensen T."/>
        </authorList>
    </citation>
    <scope>NUCLEOTIDE SEQUENCE [LARGE SCALE GENOMIC DNA]</scope>
    <source>
        <strain evidence="1 2">CBS 117206</strain>
    </source>
</reference>
<evidence type="ECO:0000313" key="1">
    <source>
        <dbReference type="EMBL" id="KAK8129197.1"/>
    </source>
</evidence>
<accession>A0AAW0R5M7</accession>
<protein>
    <submittedName>
        <fullName evidence="1">Uncharacterized protein</fullName>
    </submittedName>
</protein>
<keyword evidence="2" id="KW-1185">Reference proteome</keyword>
<name>A0AAW0R5M7_9PEZI</name>
<evidence type="ECO:0000313" key="2">
    <source>
        <dbReference type="Proteomes" id="UP001392437"/>
    </source>
</evidence>
<comment type="caution">
    <text evidence="1">The sequence shown here is derived from an EMBL/GenBank/DDBJ whole genome shotgun (WGS) entry which is preliminary data.</text>
</comment>
<dbReference type="Proteomes" id="UP001392437">
    <property type="component" value="Unassembled WGS sequence"/>
</dbReference>
<proteinExistence type="predicted"/>
<sequence length="90" mass="9787">MSEKSSGRGHNGRESGWARGALSILSWNIGVSQFVEAGSDLCNLGIEPSLELGDWCNGLVLEARSSRFKFELNIRAALDLKHSGIGYLSY</sequence>
<dbReference type="EMBL" id="JAQQWP010000002">
    <property type="protein sequence ID" value="KAK8129197.1"/>
    <property type="molecule type" value="Genomic_DNA"/>
</dbReference>
<dbReference type="AlphaFoldDB" id="A0AAW0R5M7"/>
<gene>
    <name evidence="1" type="ORF">PG999_001577</name>
</gene>
<organism evidence="1 2">
    <name type="scientific">Apiospora kogelbergensis</name>
    <dbReference type="NCBI Taxonomy" id="1337665"/>
    <lineage>
        <taxon>Eukaryota</taxon>
        <taxon>Fungi</taxon>
        <taxon>Dikarya</taxon>
        <taxon>Ascomycota</taxon>
        <taxon>Pezizomycotina</taxon>
        <taxon>Sordariomycetes</taxon>
        <taxon>Xylariomycetidae</taxon>
        <taxon>Amphisphaeriales</taxon>
        <taxon>Apiosporaceae</taxon>
        <taxon>Apiospora</taxon>
    </lineage>
</organism>